<protein>
    <submittedName>
        <fullName evidence="1">Uncharacterized protein</fullName>
    </submittedName>
</protein>
<dbReference type="EMBL" id="WSEK01000005">
    <property type="protein sequence ID" value="MVQ52117.1"/>
    <property type="molecule type" value="Genomic_DNA"/>
</dbReference>
<sequence>MSTSNESIAPTDIDPPSRVPLRLAMAEHSDQNWLDGGWWPQSRDLAVELADLVHHFPAQHGRIVRALYSPPDWEPAPRRIPVRGGYVKVGSFPRDDSHLIHLTTSDRTVLRVLVVPPGFTEGQGAEALLAAATAGNAHSAADLLHEVTDNPDADPTDRWADGGESWWDEGRVAPSFRTGG</sequence>
<organism evidence="1 2">
    <name type="scientific">Nocardioides agri</name>
    <dbReference type="NCBI Taxonomy" id="2682843"/>
    <lineage>
        <taxon>Bacteria</taxon>
        <taxon>Bacillati</taxon>
        <taxon>Actinomycetota</taxon>
        <taxon>Actinomycetes</taxon>
        <taxon>Propionibacteriales</taxon>
        <taxon>Nocardioidaceae</taxon>
        <taxon>Nocardioides</taxon>
    </lineage>
</organism>
<keyword evidence="2" id="KW-1185">Reference proteome</keyword>
<proteinExistence type="predicted"/>
<evidence type="ECO:0000313" key="2">
    <source>
        <dbReference type="Proteomes" id="UP000473525"/>
    </source>
</evidence>
<dbReference type="Proteomes" id="UP000473525">
    <property type="component" value="Unassembled WGS sequence"/>
</dbReference>
<reference evidence="1 2" key="1">
    <citation type="submission" date="2019-12" db="EMBL/GenBank/DDBJ databases">
        <authorList>
            <person name="Huq M.A."/>
        </authorList>
    </citation>
    <scope>NUCLEOTIDE SEQUENCE [LARGE SCALE GENOMIC DNA]</scope>
    <source>
        <strain evidence="1 2">MAH-18</strain>
    </source>
</reference>
<dbReference type="Pfam" id="PF19457">
    <property type="entry name" value="DUF5994"/>
    <property type="match status" value="1"/>
</dbReference>
<dbReference type="RefSeq" id="WP_157347244.1">
    <property type="nucleotide sequence ID" value="NZ_WSEK01000005.1"/>
</dbReference>
<evidence type="ECO:0000313" key="1">
    <source>
        <dbReference type="EMBL" id="MVQ52117.1"/>
    </source>
</evidence>
<gene>
    <name evidence="1" type="ORF">GON03_23285</name>
</gene>
<name>A0A6L6XZQ4_9ACTN</name>
<accession>A0A6L6XZQ4</accession>
<dbReference type="AlphaFoldDB" id="A0A6L6XZQ4"/>
<comment type="caution">
    <text evidence="1">The sequence shown here is derived from an EMBL/GenBank/DDBJ whole genome shotgun (WGS) entry which is preliminary data.</text>
</comment>
<dbReference type="InterPro" id="IPR046036">
    <property type="entry name" value="DUF5994"/>
</dbReference>